<keyword evidence="2" id="KW-0067">ATP-binding</keyword>
<proteinExistence type="predicted"/>
<evidence type="ECO:0000313" key="3">
    <source>
        <dbReference type="Proteomes" id="UP001187682"/>
    </source>
</evidence>
<keyword evidence="2" id="KW-0547">Nucleotide-binding</keyword>
<feature type="compositionally biased region" description="Basic and acidic residues" evidence="1">
    <location>
        <begin position="32"/>
        <end position="51"/>
    </location>
</feature>
<feature type="compositionally biased region" description="Basic and acidic residues" evidence="1">
    <location>
        <begin position="218"/>
        <end position="291"/>
    </location>
</feature>
<reference evidence="2" key="1">
    <citation type="submission" date="2018-03" db="EMBL/GenBank/DDBJ databases">
        <authorList>
            <person name="Guldener U."/>
        </authorList>
    </citation>
    <scope>NUCLEOTIDE SEQUENCE</scope>
</reference>
<evidence type="ECO:0000256" key="1">
    <source>
        <dbReference type="SAM" id="MobiDB-lite"/>
    </source>
</evidence>
<dbReference type="GO" id="GO:0004386">
    <property type="term" value="F:helicase activity"/>
    <property type="evidence" value="ECO:0007669"/>
    <property type="project" value="UniProtKB-KW"/>
</dbReference>
<keyword evidence="3" id="KW-1185">Reference proteome</keyword>
<feature type="compositionally biased region" description="Basic residues" evidence="1">
    <location>
        <begin position="10"/>
        <end position="31"/>
    </location>
</feature>
<dbReference type="EMBL" id="ONZQ02000011">
    <property type="protein sequence ID" value="SPO05022.1"/>
    <property type="molecule type" value="Genomic_DNA"/>
</dbReference>
<accession>A0AAE8N559</accession>
<comment type="caution">
    <text evidence="2">The sequence shown here is derived from an EMBL/GenBank/DDBJ whole genome shotgun (WGS) entry which is preliminary data.</text>
</comment>
<feature type="compositionally biased region" description="Acidic residues" evidence="1">
    <location>
        <begin position="180"/>
        <end position="193"/>
    </location>
</feature>
<dbReference type="AlphaFoldDB" id="A0AAE8N559"/>
<name>A0AAE8N559_9PEZI</name>
<dbReference type="Proteomes" id="UP001187682">
    <property type="component" value="Unassembled WGS sequence"/>
</dbReference>
<dbReference type="PANTHER" id="PTHR34117:SF1">
    <property type="entry name" value="STYLE CELL-CYCLE INHIBITOR 1"/>
    <property type="match status" value="1"/>
</dbReference>
<feature type="region of interest" description="Disordered" evidence="1">
    <location>
        <begin position="142"/>
        <end position="309"/>
    </location>
</feature>
<sequence>MDARDDGRLGGRRSARSRSRSPRAHRERRARRSPEDDGRRERRSERSERSRGERRHRSPRESRSEEVAKELPFGSRKLVKGDFEAFRPLLGYYLSIQKQKDVAKMQEREVKGRWKSFLAKWNAGTLAEGWYDPSIWELAVSQAKDAEGEEREWPESPRDTEHAPRRREPSEPRDLARADENEDDSDSNSDGDDIGAPLPPSHRGSGSARHTAPTPRLQDLRLRDELLQEEMAHDRSDRAAAARHARTADRREQKERLEELVPRAEPGSRERKLEKKKEVNAKMSEFRERSPGGEVDEGTLMGDGGGSLAEVKRLEALKAKKKTEREVRREEIWRARMAEREERVQEYREREEETVAMLKELARSTGRGGL</sequence>
<evidence type="ECO:0000313" key="2">
    <source>
        <dbReference type="EMBL" id="SPO05022.1"/>
    </source>
</evidence>
<organism evidence="2 3">
    <name type="scientific">Cephalotrichum gorgonifer</name>
    <dbReference type="NCBI Taxonomy" id="2041049"/>
    <lineage>
        <taxon>Eukaryota</taxon>
        <taxon>Fungi</taxon>
        <taxon>Dikarya</taxon>
        <taxon>Ascomycota</taxon>
        <taxon>Pezizomycotina</taxon>
        <taxon>Sordariomycetes</taxon>
        <taxon>Hypocreomycetidae</taxon>
        <taxon>Microascales</taxon>
        <taxon>Microascaceae</taxon>
        <taxon>Cephalotrichum</taxon>
    </lineage>
</organism>
<feature type="compositionally biased region" description="Basic and acidic residues" evidence="1">
    <location>
        <begin position="151"/>
        <end position="179"/>
    </location>
</feature>
<keyword evidence="2" id="KW-0347">Helicase</keyword>
<dbReference type="InterPro" id="IPR044688">
    <property type="entry name" value="SCI-1-like"/>
</dbReference>
<feature type="compositionally biased region" description="Basic and acidic residues" evidence="1">
    <location>
        <begin position="59"/>
        <end position="69"/>
    </location>
</feature>
<gene>
    <name evidence="2" type="ORF">DNG_07707</name>
</gene>
<feature type="region of interest" description="Disordered" evidence="1">
    <location>
        <begin position="1"/>
        <end position="74"/>
    </location>
</feature>
<protein>
    <submittedName>
        <fullName evidence="2">Related to RNA helicase HEL117</fullName>
    </submittedName>
</protein>
<dbReference type="PANTHER" id="PTHR34117">
    <property type="entry name" value="STYLE CELL-CYCLE INHIBITOR 1"/>
    <property type="match status" value="1"/>
</dbReference>
<keyword evidence="2" id="KW-0378">Hydrolase</keyword>